<sequence>MASKLAARPDPDPCVRRVAFRARLKEPSDHHRWGPCTSDGMSSTNQHHAFYLQGRKCDCRTRGLGFDSRVGQSIAGLFSDFRKILSGSTEFGNVLVAAAHGHLKHQRHYKCVAGFLGVRNLRVVVQESGMGKIGKGGIGPPVTSLTQRNTTQALFYVGALREARGSVRLLLTRNHPVTTPAFRAGAPIRDMDACYRSLLSSTSLLSIHRILELGFFLAQEENHPMTFPTLGEARGSVRLLLTKNHPVPSPAFRARAPVNPLGSPQLRIRHQPYELIFCCALTGSMICT</sequence>
<proteinExistence type="predicted"/>
<protein>
    <submittedName>
        <fullName evidence="1">SFRICE_024421</fullName>
    </submittedName>
</protein>
<dbReference type="AlphaFoldDB" id="A0A2H1W2R9"/>
<gene>
    <name evidence="1" type="ORF">SFRICE_024421</name>
</gene>
<name>A0A2H1W2R9_SPOFR</name>
<accession>A0A2H1W2R9</accession>
<dbReference type="EMBL" id="ODYU01005948">
    <property type="protein sequence ID" value="SOQ47371.1"/>
    <property type="molecule type" value="Genomic_DNA"/>
</dbReference>
<organism evidence="1">
    <name type="scientific">Spodoptera frugiperda</name>
    <name type="common">Fall armyworm</name>
    <dbReference type="NCBI Taxonomy" id="7108"/>
    <lineage>
        <taxon>Eukaryota</taxon>
        <taxon>Metazoa</taxon>
        <taxon>Ecdysozoa</taxon>
        <taxon>Arthropoda</taxon>
        <taxon>Hexapoda</taxon>
        <taxon>Insecta</taxon>
        <taxon>Pterygota</taxon>
        <taxon>Neoptera</taxon>
        <taxon>Endopterygota</taxon>
        <taxon>Lepidoptera</taxon>
        <taxon>Glossata</taxon>
        <taxon>Ditrysia</taxon>
        <taxon>Noctuoidea</taxon>
        <taxon>Noctuidae</taxon>
        <taxon>Amphipyrinae</taxon>
        <taxon>Spodoptera</taxon>
    </lineage>
</organism>
<evidence type="ECO:0000313" key="1">
    <source>
        <dbReference type="EMBL" id="SOQ47371.1"/>
    </source>
</evidence>
<reference evidence="1" key="1">
    <citation type="submission" date="2016-07" db="EMBL/GenBank/DDBJ databases">
        <authorList>
            <person name="Bretaudeau A."/>
        </authorList>
    </citation>
    <scope>NUCLEOTIDE SEQUENCE</scope>
    <source>
        <strain evidence="1">Rice</strain>
        <tissue evidence="1">Whole body</tissue>
    </source>
</reference>